<feature type="compositionally biased region" description="Basic and acidic residues" evidence="1">
    <location>
        <begin position="173"/>
        <end position="187"/>
    </location>
</feature>
<feature type="compositionally biased region" description="Basic and acidic residues" evidence="1">
    <location>
        <begin position="214"/>
        <end position="228"/>
    </location>
</feature>
<evidence type="ECO:0000256" key="1">
    <source>
        <dbReference type="SAM" id="MobiDB-lite"/>
    </source>
</evidence>
<feature type="region of interest" description="Disordered" evidence="1">
    <location>
        <begin position="1"/>
        <end position="327"/>
    </location>
</feature>
<feature type="compositionally biased region" description="Pro residues" evidence="1">
    <location>
        <begin position="1"/>
        <end position="16"/>
    </location>
</feature>
<dbReference type="Proteomes" id="UP001189429">
    <property type="component" value="Unassembled WGS sequence"/>
</dbReference>
<evidence type="ECO:0000313" key="3">
    <source>
        <dbReference type="Proteomes" id="UP001189429"/>
    </source>
</evidence>
<feature type="compositionally biased region" description="Low complexity" evidence="1">
    <location>
        <begin position="575"/>
        <end position="584"/>
    </location>
</feature>
<reference evidence="2" key="1">
    <citation type="submission" date="2023-10" db="EMBL/GenBank/DDBJ databases">
        <authorList>
            <person name="Chen Y."/>
            <person name="Shah S."/>
            <person name="Dougan E. K."/>
            <person name="Thang M."/>
            <person name="Chan C."/>
        </authorList>
    </citation>
    <scope>NUCLEOTIDE SEQUENCE [LARGE SCALE GENOMIC DNA]</scope>
</reference>
<feature type="compositionally biased region" description="Low complexity" evidence="1">
    <location>
        <begin position="360"/>
        <end position="392"/>
    </location>
</feature>
<feature type="compositionally biased region" description="Low complexity" evidence="1">
    <location>
        <begin position="141"/>
        <end position="151"/>
    </location>
</feature>
<proteinExistence type="predicted"/>
<feature type="compositionally biased region" description="Pro residues" evidence="1">
    <location>
        <begin position="393"/>
        <end position="403"/>
    </location>
</feature>
<gene>
    <name evidence="2" type="ORF">PCOR1329_LOCUS21315</name>
</gene>
<feature type="compositionally biased region" description="Pro residues" evidence="1">
    <location>
        <begin position="119"/>
        <end position="134"/>
    </location>
</feature>
<dbReference type="EMBL" id="CAUYUJ010007002">
    <property type="protein sequence ID" value="CAK0819288.1"/>
    <property type="molecule type" value="Genomic_DNA"/>
</dbReference>
<protein>
    <submittedName>
        <fullName evidence="2">Uncharacterized protein</fullName>
    </submittedName>
</protein>
<feature type="compositionally biased region" description="Low complexity" evidence="1">
    <location>
        <begin position="275"/>
        <end position="327"/>
    </location>
</feature>
<evidence type="ECO:0000313" key="2">
    <source>
        <dbReference type="EMBL" id="CAK0819288.1"/>
    </source>
</evidence>
<organism evidence="2 3">
    <name type="scientific">Prorocentrum cordatum</name>
    <dbReference type="NCBI Taxonomy" id="2364126"/>
    <lineage>
        <taxon>Eukaryota</taxon>
        <taxon>Sar</taxon>
        <taxon>Alveolata</taxon>
        <taxon>Dinophyceae</taxon>
        <taxon>Prorocentrales</taxon>
        <taxon>Prorocentraceae</taxon>
        <taxon>Prorocentrum</taxon>
    </lineage>
</organism>
<comment type="caution">
    <text evidence="2">The sequence shown here is derived from an EMBL/GenBank/DDBJ whole genome shotgun (WGS) entry which is preliminary data.</text>
</comment>
<feature type="region of interest" description="Disordered" evidence="1">
    <location>
        <begin position="360"/>
        <end position="403"/>
    </location>
</feature>
<feature type="compositionally biased region" description="Pro residues" evidence="1">
    <location>
        <begin position="563"/>
        <end position="574"/>
    </location>
</feature>
<feature type="compositionally biased region" description="Pro residues" evidence="1">
    <location>
        <begin position="152"/>
        <end position="161"/>
    </location>
</feature>
<feature type="compositionally biased region" description="Low complexity" evidence="1">
    <location>
        <begin position="29"/>
        <end position="39"/>
    </location>
</feature>
<feature type="compositionally biased region" description="Low complexity" evidence="1">
    <location>
        <begin position="229"/>
        <end position="254"/>
    </location>
</feature>
<name>A0ABN9RJH9_9DINO</name>
<feature type="compositionally biased region" description="Low complexity" evidence="1">
    <location>
        <begin position="162"/>
        <end position="172"/>
    </location>
</feature>
<sequence>MPSAWPPPAPPSPPRPGSLAARVPDADARGLGADDALAASLQGRQAGRERVGSAVQPPDAGAASSDVIAVGAAASAVDPTPTPPSDVDDASSASQPHSAGGGPPRGRGVAASDCSRSPSSPPPASRWPGVPPTGAPRSDLPTPSRAAHARAPPSPCSPPAAEPLGRAAARRGSSAEEAERRREEAARRPSGYHGAPAPLDGRNPLEVGGDVPCEEVRDKDGPTLRAEGDASSAASSGSEGSPSRLARGSAGSSASRRRASGSEGPPPSRWRRSAGAEGAATPAAAAPPAAAPVGAAAAAAAARPAAAPVGAAAAAAAAPPAAAPVGAAAAAAAARPAAAPVGAAAAAAAAPPAAAPVGAAAAAGGASPSSGGTDGSPSSDGPDGDPPTAVGGAPPPKAPPLLAPPWLQAMARHGIARAVPDGQMAADRCARSLAKSLAVDAGMARPPAVVSDREIAAVARQVAEEWVDAAAFDADRAEEIARFAAAERGHVGTAVVAAIDAAIDAAVEARQVGGPGAFFDVESIRAGAEARLRAASLLAARPPPPAHSPRAEWAARGLTADAPAPPPPAAPAAPPAAATEASAAERQLHDMRLLLGGHERAARDAREALHRSQQMLGRMGRAMQHWARQAVAMAAEGS</sequence>
<accession>A0ABN9RJH9</accession>
<keyword evidence="3" id="KW-1185">Reference proteome</keyword>
<feature type="region of interest" description="Disordered" evidence="1">
    <location>
        <begin position="559"/>
        <end position="584"/>
    </location>
</feature>